<proteinExistence type="inferred from homology"/>
<evidence type="ECO:0000313" key="5">
    <source>
        <dbReference type="Proteomes" id="UP000319257"/>
    </source>
</evidence>
<dbReference type="PANTHER" id="PTHR19305">
    <property type="entry name" value="SYNAPTOSOMAL ASSOCIATED PROTEIN"/>
    <property type="match status" value="1"/>
</dbReference>
<feature type="compositionally biased region" description="Low complexity" evidence="2">
    <location>
        <begin position="176"/>
        <end position="194"/>
    </location>
</feature>
<feature type="region of interest" description="Disordered" evidence="2">
    <location>
        <begin position="300"/>
        <end position="401"/>
    </location>
</feature>
<dbReference type="InParanoid" id="A0A507BJE7"/>
<dbReference type="CDD" id="cd15886">
    <property type="entry name" value="SNARE_SEC9N"/>
    <property type="match status" value="1"/>
</dbReference>
<feature type="domain" description="T-SNARE coiled-coil homology" evidence="3">
    <location>
        <begin position="410"/>
        <end position="472"/>
    </location>
</feature>
<dbReference type="GO" id="GO:0005484">
    <property type="term" value="F:SNAP receptor activity"/>
    <property type="evidence" value="ECO:0007669"/>
    <property type="project" value="TreeGrafter"/>
</dbReference>
<evidence type="ECO:0000256" key="2">
    <source>
        <dbReference type="SAM" id="MobiDB-lite"/>
    </source>
</evidence>
<accession>A0A507BJE7</accession>
<dbReference type="GO" id="GO:0006887">
    <property type="term" value="P:exocytosis"/>
    <property type="evidence" value="ECO:0007669"/>
    <property type="project" value="TreeGrafter"/>
</dbReference>
<dbReference type="Gene3D" id="1.20.5.110">
    <property type="match status" value="2"/>
</dbReference>
<feature type="compositionally biased region" description="Low complexity" evidence="2">
    <location>
        <begin position="386"/>
        <end position="396"/>
    </location>
</feature>
<feature type="region of interest" description="Disordered" evidence="2">
    <location>
        <begin position="175"/>
        <end position="216"/>
    </location>
</feature>
<dbReference type="InterPro" id="IPR000727">
    <property type="entry name" value="T_SNARE_dom"/>
</dbReference>
<reference evidence="4 5" key="1">
    <citation type="submission" date="2019-06" db="EMBL/GenBank/DDBJ databases">
        <title>Draft genome sequence of the filamentous fungus Phialemoniopsis curvata isolated from diesel fuel.</title>
        <authorList>
            <person name="Varaljay V.A."/>
            <person name="Lyon W.J."/>
            <person name="Crouch A.L."/>
            <person name="Drake C.E."/>
            <person name="Hollomon J.M."/>
            <person name="Nadeau L.J."/>
            <person name="Nunn H.S."/>
            <person name="Stevenson B.S."/>
            <person name="Bojanowski C.L."/>
            <person name="Crookes-Goodson W.J."/>
        </authorList>
    </citation>
    <scope>NUCLEOTIDE SEQUENCE [LARGE SCALE GENOMIC DNA]</scope>
    <source>
        <strain evidence="4 5">D216</strain>
    </source>
</reference>
<dbReference type="PROSITE" id="PS50192">
    <property type="entry name" value="T_SNARE"/>
    <property type="match status" value="1"/>
</dbReference>
<sequence>MGKFGFGSKSGDADEDSNRSGLFGRKKSSQAGQNTQSDNPYAQNSAGDSYSGPMTPYQEVRARQAAGQRPGVGLPSGPRAGAGGPPPPYSSQQAQQSTGYASEKYGRPGGYGSNPYADNAAAFQANRQISTSNPYAASSSLSNGAQRSGGYGGFEYTNKDDLFGDAQARAAKQVETATTNGYGTGSAAGTTGRYGDPGTYGGYGEQRELTEEEREKEELRAMKNEIRQVRNESHATSNRILDRMDQIIDQAGSTLTTLAGQNERLANTEKNLDMASIHNRKAEEKTRELKHQNRSMFAVSVANPFKSKRRAEERDQKLLDQHRSDRNQREATRREAFAVEKQMEDTFRDLKEMDRRSQATSDSLTVRRAANNAKFLMPESDDEDGPTGPRNGPGPTSDTGAKAQFAEEDEQIENDIDANYEKMEVGMTKIKALAIAHKEQVEHSIETIDRITAKSDAVDDGIRMNRIRLKPYE</sequence>
<evidence type="ECO:0000259" key="3">
    <source>
        <dbReference type="PROSITE" id="PS50192"/>
    </source>
</evidence>
<protein>
    <recommendedName>
        <fullName evidence="3">t-SNARE coiled-coil homology domain-containing protein</fullName>
    </recommendedName>
</protein>
<evidence type="ECO:0000313" key="4">
    <source>
        <dbReference type="EMBL" id="TPX16720.1"/>
    </source>
</evidence>
<comment type="caution">
    <text evidence="4">The sequence shown here is derived from an EMBL/GenBank/DDBJ whole genome shotgun (WGS) entry which is preliminary data.</text>
</comment>
<gene>
    <name evidence="4" type="ORF">E0L32_003661</name>
</gene>
<dbReference type="Proteomes" id="UP000319257">
    <property type="component" value="Unassembled WGS sequence"/>
</dbReference>
<feature type="compositionally biased region" description="Polar residues" evidence="2">
    <location>
        <begin position="29"/>
        <end position="48"/>
    </location>
</feature>
<dbReference type="PANTHER" id="PTHR19305:SF9">
    <property type="entry name" value="SYNAPTOSOMAL-ASSOCIATED PROTEIN 29"/>
    <property type="match status" value="1"/>
</dbReference>
<keyword evidence="5" id="KW-1185">Reference proteome</keyword>
<name>A0A507BJE7_9PEZI</name>
<evidence type="ECO:0000256" key="1">
    <source>
        <dbReference type="ARBA" id="ARBA00009480"/>
    </source>
</evidence>
<comment type="similarity">
    <text evidence="1">Belongs to the SNAP-25 family.</text>
</comment>
<feature type="region of interest" description="Disordered" evidence="2">
    <location>
        <begin position="132"/>
        <end position="159"/>
    </location>
</feature>
<dbReference type="EMBL" id="SKBQ01000016">
    <property type="protein sequence ID" value="TPX16720.1"/>
    <property type="molecule type" value="Genomic_DNA"/>
</dbReference>
<organism evidence="4 5">
    <name type="scientific">Thyridium curvatum</name>
    <dbReference type="NCBI Taxonomy" id="1093900"/>
    <lineage>
        <taxon>Eukaryota</taxon>
        <taxon>Fungi</taxon>
        <taxon>Dikarya</taxon>
        <taxon>Ascomycota</taxon>
        <taxon>Pezizomycotina</taxon>
        <taxon>Sordariomycetes</taxon>
        <taxon>Sordariomycetidae</taxon>
        <taxon>Thyridiales</taxon>
        <taxon>Thyridiaceae</taxon>
        <taxon>Thyridium</taxon>
    </lineage>
</organism>
<dbReference type="GO" id="GO:0005886">
    <property type="term" value="C:plasma membrane"/>
    <property type="evidence" value="ECO:0007669"/>
    <property type="project" value="TreeGrafter"/>
</dbReference>
<dbReference type="GO" id="GO:0019905">
    <property type="term" value="F:syntaxin binding"/>
    <property type="evidence" value="ECO:0007669"/>
    <property type="project" value="TreeGrafter"/>
</dbReference>
<dbReference type="GO" id="GO:0006906">
    <property type="term" value="P:vesicle fusion"/>
    <property type="evidence" value="ECO:0007669"/>
    <property type="project" value="TreeGrafter"/>
</dbReference>
<dbReference type="GO" id="GO:0031201">
    <property type="term" value="C:SNARE complex"/>
    <property type="evidence" value="ECO:0007669"/>
    <property type="project" value="TreeGrafter"/>
</dbReference>
<feature type="region of interest" description="Disordered" evidence="2">
    <location>
        <begin position="1"/>
        <end position="118"/>
    </location>
</feature>
<dbReference type="AlphaFoldDB" id="A0A507BJE7"/>
<dbReference type="STRING" id="1093900.A0A507BJE7"/>
<dbReference type="RefSeq" id="XP_030998431.1">
    <property type="nucleotide sequence ID" value="XM_031137986.1"/>
</dbReference>
<dbReference type="GeneID" id="41971108"/>
<feature type="compositionally biased region" description="Basic and acidic residues" evidence="2">
    <location>
        <begin position="310"/>
        <end position="357"/>
    </location>
</feature>
<dbReference type="SUPFAM" id="SSF58038">
    <property type="entry name" value="SNARE fusion complex"/>
    <property type="match status" value="2"/>
</dbReference>
<dbReference type="OrthoDB" id="18679at2759"/>
<feature type="compositionally biased region" description="Polar residues" evidence="2">
    <location>
        <begin position="132"/>
        <end position="146"/>
    </location>
</feature>